<dbReference type="Pfam" id="PF00753">
    <property type="entry name" value="Lactamase_B"/>
    <property type="match status" value="1"/>
</dbReference>
<dbReference type="InterPro" id="IPR052159">
    <property type="entry name" value="Competence_DNA_uptake"/>
</dbReference>
<dbReference type="CDD" id="cd07731">
    <property type="entry name" value="ComA-like_MBL-fold"/>
    <property type="match status" value="1"/>
</dbReference>
<gene>
    <name evidence="8" type="ORF">IAD15_01555</name>
</gene>
<feature type="transmembrane region" description="Helical" evidence="6">
    <location>
        <begin position="415"/>
        <end position="435"/>
    </location>
</feature>
<sequence>MPLGYVGFDLFLCLLAMDWCFIFGLPGSLLLLIVLLFVFGRRGRQTGWIFGLALILSLTFFTFPRPPGTEVSGVVEEVQTYRFFVKDGRARYAFEGEFPDLKEGDRVHITYHALEMETPSNDSDFNEKHYLLGKGVGIKGEVETLQVTGHQWSLKEWFTSRLANSGVRDASEYLLLGAKSESLSETIGTFQTLAVLHLFTISGTHLSLLEKISKQIFSFFFSPRVSRYLILLLMTLYALILKGNLAAWRAYWMFLFQFLPIKRWNTLDRLGLTGIIMLCMNPYVIFHLSFVFAMSLYFALIIFKHDRRSELFLFLFSLMIQAYFQYEVNPLGMLFSWILAPIVDLLFPIFLLNALTGLWFDGLCVFLWQILENGLAFLARFSFTIVTGQPSIWLFLLYYATLLGWGYARTFRRLHWPYGLAFVGACLLIYLSPLLRPYGEVTMIDVGQGDSFLISLPYQKANILIDTGGSLYTDVATKTLIPYLKSRGIRHLDAVLISHDDFDHSGALESLQANYPVEAVYTSFETLELGGLVIRNLNHYPADDNNDTSQVLSFWLGGYHYLMMGDASIAIESELIKEYPELKCDVLKVSHHGSNTGSSADFLAQIQPQIGLVSVARHNLYGHPHEEVMSRLNAYGIRTYLTSENGMVHLYFKDDQTWLKTAKKG</sequence>
<evidence type="ECO:0000313" key="9">
    <source>
        <dbReference type="Proteomes" id="UP000824175"/>
    </source>
</evidence>
<evidence type="ECO:0000256" key="4">
    <source>
        <dbReference type="ARBA" id="ARBA00022989"/>
    </source>
</evidence>
<dbReference type="GO" id="GO:0030420">
    <property type="term" value="P:establishment of competence for transformation"/>
    <property type="evidence" value="ECO:0007669"/>
    <property type="project" value="InterPro"/>
</dbReference>
<evidence type="ECO:0000256" key="3">
    <source>
        <dbReference type="ARBA" id="ARBA00022692"/>
    </source>
</evidence>
<dbReference type="SUPFAM" id="SSF56281">
    <property type="entry name" value="Metallo-hydrolase/oxidoreductase"/>
    <property type="match status" value="1"/>
</dbReference>
<evidence type="ECO:0000256" key="2">
    <source>
        <dbReference type="ARBA" id="ARBA00022475"/>
    </source>
</evidence>
<evidence type="ECO:0000313" key="8">
    <source>
        <dbReference type="EMBL" id="HIU12743.1"/>
    </source>
</evidence>
<keyword evidence="5 6" id="KW-0472">Membrane</keyword>
<dbReference type="InterPro" id="IPR036866">
    <property type="entry name" value="RibonucZ/Hydroxyglut_hydro"/>
</dbReference>
<evidence type="ECO:0000256" key="5">
    <source>
        <dbReference type="ARBA" id="ARBA00023136"/>
    </source>
</evidence>
<dbReference type="NCBIfam" id="TIGR00361">
    <property type="entry name" value="ComEC_Rec2"/>
    <property type="match status" value="1"/>
</dbReference>
<feature type="transmembrane region" description="Helical" evidence="6">
    <location>
        <begin position="311"/>
        <end position="328"/>
    </location>
</feature>
<dbReference type="GO" id="GO:0005886">
    <property type="term" value="C:plasma membrane"/>
    <property type="evidence" value="ECO:0007669"/>
    <property type="project" value="UniProtKB-SubCell"/>
</dbReference>
<dbReference type="InterPro" id="IPR004477">
    <property type="entry name" value="ComEC_N"/>
</dbReference>
<dbReference type="InterPro" id="IPR035681">
    <property type="entry name" value="ComA-like_MBL"/>
</dbReference>
<dbReference type="PANTHER" id="PTHR30619:SF7">
    <property type="entry name" value="BETA-LACTAMASE DOMAIN PROTEIN"/>
    <property type="match status" value="1"/>
</dbReference>
<dbReference type="EMBL" id="DVMJ01000009">
    <property type="protein sequence ID" value="HIU12743.1"/>
    <property type="molecule type" value="Genomic_DNA"/>
</dbReference>
<feature type="transmembrane region" description="Helical" evidence="6">
    <location>
        <begin position="190"/>
        <end position="209"/>
    </location>
</feature>
<feature type="transmembrane region" description="Helical" evidence="6">
    <location>
        <begin position="6"/>
        <end position="39"/>
    </location>
</feature>
<reference evidence="8" key="2">
    <citation type="journal article" date="2021" name="PeerJ">
        <title>Extensive microbial diversity within the chicken gut microbiome revealed by metagenomics and culture.</title>
        <authorList>
            <person name="Gilroy R."/>
            <person name="Ravi A."/>
            <person name="Getino M."/>
            <person name="Pursley I."/>
            <person name="Horton D.L."/>
            <person name="Alikhan N.F."/>
            <person name="Baker D."/>
            <person name="Gharbi K."/>
            <person name="Hall N."/>
            <person name="Watson M."/>
            <person name="Adriaenssens E.M."/>
            <person name="Foster-Nyarko E."/>
            <person name="Jarju S."/>
            <person name="Secka A."/>
            <person name="Antonio M."/>
            <person name="Oren A."/>
            <person name="Chaudhuri R.R."/>
            <person name="La Ragione R."/>
            <person name="Hildebrand F."/>
            <person name="Pallen M.J."/>
        </authorList>
    </citation>
    <scope>NUCLEOTIDE SEQUENCE</scope>
    <source>
        <strain evidence="8">CHK195-11698</strain>
    </source>
</reference>
<dbReference type="Gene3D" id="3.60.15.10">
    <property type="entry name" value="Ribonuclease Z/Hydroxyacylglutathione hydrolase-like"/>
    <property type="match status" value="2"/>
</dbReference>
<dbReference type="PANTHER" id="PTHR30619">
    <property type="entry name" value="DNA INTERNALIZATION/COMPETENCE PROTEIN COMEC/REC2"/>
    <property type="match status" value="1"/>
</dbReference>
<feature type="transmembrane region" description="Helical" evidence="6">
    <location>
        <begin position="271"/>
        <end position="299"/>
    </location>
</feature>
<organism evidence="8 9">
    <name type="scientific">Candidatus Fimiplasma intestinipullorum</name>
    <dbReference type="NCBI Taxonomy" id="2840825"/>
    <lineage>
        <taxon>Bacteria</taxon>
        <taxon>Bacillati</taxon>
        <taxon>Bacillota</taxon>
        <taxon>Clostridia</taxon>
        <taxon>Eubacteriales</taxon>
        <taxon>Candidatus Fimiplasma</taxon>
    </lineage>
</organism>
<keyword evidence="4 6" id="KW-1133">Transmembrane helix</keyword>
<comment type="subcellular location">
    <subcellularLocation>
        <location evidence="1">Cell membrane</location>
        <topology evidence="1">Multi-pass membrane protein</topology>
    </subcellularLocation>
</comment>
<evidence type="ECO:0000259" key="7">
    <source>
        <dbReference type="SMART" id="SM00849"/>
    </source>
</evidence>
<comment type="caution">
    <text evidence="8">The sequence shown here is derived from an EMBL/GenBank/DDBJ whole genome shotgun (WGS) entry which is preliminary data.</text>
</comment>
<proteinExistence type="predicted"/>
<feature type="transmembrane region" description="Helical" evidence="6">
    <location>
        <begin position="229"/>
        <end position="251"/>
    </location>
</feature>
<feature type="transmembrane region" description="Helical" evidence="6">
    <location>
        <begin position="391"/>
        <end position="408"/>
    </location>
</feature>
<accession>A0A9D1HLH4</accession>
<feature type="domain" description="Metallo-beta-lactamase" evidence="7">
    <location>
        <begin position="448"/>
        <end position="617"/>
    </location>
</feature>
<dbReference type="InterPro" id="IPR004797">
    <property type="entry name" value="Competence_ComEC/Rec2"/>
</dbReference>
<dbReference type="AlphaFoldDB" id="A0A9D1HLH4"/>
<dbReference type="Proteomes" id="UP000824175">
    <property type="component" value="Unassembled WGS sequence"/>
</dbReference>
<dbReference type="Pfam" id="PF03772">
    <property type="entry name" value="Competence"/>
    <property type="match status" value="1"/>
</dbReference>
<name>A0A9D1HLH4_9FIRM</name>
<dbReference type="SMART" id="SM00849">
    <property type="entry name" value="Lactamase_B"/>
    <property type="match status" value="1"/>
</dbReference>
<protein>
    <submittedName>
        <fullName evidence="8">DNA internalization-related competence protein ComEC/Rec2</fullName>
    </submittedName>
</protein>
<feature type="transmembrane region" description="Helical" evidence="6">
    <location>
        <begin position="46"/>
        <end position="63"/>
    </location>
</feature>
<evidence type="ECO:0000256" key="6">
    <source>
        <dbReference type="SAM" id="Phobius"/>
    </source>
</evidence>
<dbReference type="InterPro" id="IPR001279">
    <property type="entry name" value="Metallo-B-lactamas"/>
</dbReference>
<evidence type="ECO:0000256" key="1">
    <source>
        <dbReference type="ARBA" id="ARBA00004651"/>
    </source>
</evidence>
<keyword evidence="2" id="KW-1003">Cell membrane</keyword>
<keyword evidence="3 6" id="KW-0812">Transmembrane</keyword>
<reference evidence="8" key="1">
    <citation type="submission" date="2020-10" db="EMBL/GenBank/DDBJ databases">
        <authorList>
            <person name="Gilroy R."/>
        </authorList>
    </citation>
    <scope>NUCLEOTIDE SEQUENCE</scope>
    <source>
        <strain evidence="8">CHK195-11698</strain>
    </source>
</reference>